<comment type="caution">
    <text evidence="8">The sequence shown here is derived from an EMBL/GenBank/DDBJ whole genome shotgun (WGS) entry which is preliminary data.</text>
</comment>
<dbReference type="RefSeq" id="WP_102606957.1">
    <property type="nucleotide sequence ID" value="NZ_PNYC01000006.1"/>
</dbReference>
<organism evidence="8 9">
    <name type="scientific">Trinickia symbiotica</name>
    <dbReference type="NCBI Taxonomy" id="863227"/>
    <lineage>
        <taxon>Bacteria</taxon>
        <taxon>Pseudomonadati</taxon>
        <taxon>Pseudomonadota</taxon>
        <taxon>Betaproteobacteria</taxon>
        <taxon>Burkholderiales</taxon>
        <taxon>Burkholderiaceae</taxon>
        <taxon>Trinickia</taxon>
    </lineage>
</organism>
<evidence type="ECO:0000259" key="6">
    <source>
        <dbReference type="Pfam" id="PF00441"/>
    </source>
</evidence>
<protein>
    <submittedName>
        <fullName evidence="8">Acyl-CoA dehydrogenase</fullName>
    </submittedName>
</protein>
<comment type="cofactor">
    <cofactor evidence="1">
        <name>FAD</name>
        <dbReference type="ChEBI" id="CHEBI:57692"/>
    </cofactor>
</comment>
<dbReference type="Gene3D" id="2.40.110.10">
    <property type="entry name" value="Butyryl-CoA Dehydrogenase, subunit A, domain 2"/>
    <property type="match status" value="1"/>
</dbReference>
<dbReference type="SUPFAM" id="SSF56645">
    <property type="entry name" value="Acyl-CoA dehydrogenase NM domain-like"/>
    <property type="match status" value="1"/>
</dbReference>
<dbReference type="Pfam" id="PF02771">
    <property type="entry name" value="Acyl-CoA_dh_N"/>
    <property type="match status" value="1"/>
</dbReference>
<dbReference type="Gene3D" id="1.20.140.10">
    <property type="entry name" value="Butyryl-CoA Dehydrogenase, subunit A, domain 3"/>
    <property type="match status" value="1"/>
</dbReference>
<evidence type="ECO:0000313" key="9">
    <source>
        <dbReference type="Proteomes" id="UP000235777"/>
    </source>
</evidence>
<keyword evidence="5" id="KW-0560">Oxidoreductase</keyword>
<sequence>MDFNFSEEQSMLKDGVDRYLQQEYGFEARRRIAASEEGFSRERWRDYAELGWLGLTLPEDVGGLGCSFVEMAILMEAFGRAMVLEPVAQTALLCATILERGDAKEQREALLPAVIEGQLLLSLADSEAGSRYKVGCHAQTHARKAGSGYLINGAKTLVVAGASADHLLVTAQIEGMPPGAGVFLLERRAAGVTCRPYRLLDGSRAADIDLRNVEVGDDALIVGPERALEVLTEATQLAILASVAESLGMMEAVMAITSEYIKGRSQFGQPIGKFQALQHRMAEMFVATQEARSMLYCGIAHLDRPADERGRVVSAAKAVAGRANRFVCAQGIQLHGGMGLTEEYPVGHYFRKMTMMEKMFGDIDFHLGRLAASSRTR</sequence>
<dbReference type="InterPro" id="IPR009100">
    <property type="entry name" value="AcylCoA_DH/oxidase_NM_dom_sf"/>
</dbReference>
<dbReference type="GO" id="GO:0050660">
    <property type="term" value="F:flavin adenine dinucleotide binding"/>
    <property type="evidence" value="ECO:0007669"/>
    <property type="project" value="InterPro"/>
</dbReference>
<evidence type="ECO:0000256" key="1">
    <source>
        <dbReference type="ARBA" id="ARBA00001974"/>
    </source>
</evidence>
<evidence type="ECO:0000256" key="4">
    <source>
        <dbReference type="ARBA" id="ARBA00022827"/>
    </source>
</evidence>
<dbReference type="InterPro" id="IPR036250">
    <property type="entry name" value="AcylCo_DH-like_C"/>
</dbReference>
<dbReference type="GO" id="GO:0003995">
    <property type="term" value="F:acyl-CoA dehydrogenase activity"/>
    <property type="evidence" value="ECO:0007669"/>
    <property type="project" value="TreeGrafter"/>
</dbReference>
<reference evidence="8 9" key="1">
    <citation type="submission" date="2018-01" db="EMBL/GenBank/DDBJ databases">
        <title>Whole genome analyses suggest that Burkholderia sensu lato contains two further novel genera in the rhizoxinica-symbiotica group Mycetohabitans gen. nov., and Trinickia gen. nov.: implications for the evolution of diazotrophy and nodulation in the Burkholderiaceae.</title>
        <authorList>
            <person name="Estrada-de los Santos P."/>
            <person name="Palmer M."/>
            <person name="Chavez-Ramirez B."/>
            <person name="Beukes C."/>
            <person name="Steenkamp E.T."/>
            <person name="Hirsch A.M."/>
            <person name="Manyaka P."/>
            <person name="Maluk M."/>
            <person name="Lafos M."/>
            <person name="Crook M."/>
            <person name="Gross E."/>
            <person name="Simon M.F."/>
            <person name="Bueno dos Reis Junior F."/>
            <person name="Poole P.S."/>
            <person name="Venter S.N."/>
            <person name="James E.K."/>
        </authorList>
    </citation>
    <scope>NUCLEOTIDE SEQUENCE [LARGE SCALE GENOMIC DNA]</scope>
    <source>
        <strain evidence="8 9">JPY 581</strain>
    </source>
</reference>
<dbReference type="Gene3D" id="1.10.540.10">
    <property type="entry name" value="Acyl-CoA dehydrogenase/oxidase, N-terminal domain"/>
    <property type="match status" value="1"/>
</dbReference>
<dbReference type="AlphaFoldDB" id="A0A2N7X4L7"/>
<dbReference type="Proteomes" id="UP000235777">
    <property type="component" value="Unassembled WGS sequence"/>
</dbReference>
<keyword evidence="9" id="KW-1185">Reference proteome</keyword>
<evidence type="ECO:0000313" key="8">
    <source>
        <dbReference type="EMBL" id="PMS36718.1"/>
    </source>
</evidence>
<accession>A0A2N7X4L7</accession>
<dbReference type="InterPro" id="IPR037069">
    <property type="entry name" value="AcylCoA_DH/ox_N_sf"/>
</dbReference>
<dbReference type="InterPro" id="IPR013786">
    <property type="entry name" value="AcylCoA_DH/ox_N"/>
</dbReference>
<keyword evidence="4" id="KW-0274">FAD</keyword>
<feature type="domain" description="Acyl-CoA dehydrogenase/oxidase N-terminal" evidence="7">
    <location>
        <begin position="6"/>
        <end position="117"/>
    </location>
</feature>
<name>A0A2N7X4L7_9BURK</name>
<dbReference type="CDD" id="cd00567">
    <property type="entry name" value="ACAD"/>
    <property type="match status" value="1"/>
</dbReference>
<gene>
    <name evidence="8" type="ORF">C0Z20_11545</name>
</gene>
<keyword evidence="3" id="KW-0285">Flavoprotein</keyword>
<dbReference type="PANTHER" id="PTHR43884:SF20">
    <property type="entry name" value="ACYL-COA DEHYDROGENASE FADE28"/>
    <property type="match status" value="1"/>
</dbReference>
<dbReference type="Pfam" id="PF00441">
    <property type="entry name" value="Acyl-CoA_dh_1"/>
    <property type="match status" value="1"/>
</dbReference>
<dbReference type="PANTHER" id="PTHR43884">
    <property type="entry name" value="ACYL-COA DEHYDROGENASE"/>
    <property type="match status" value="1"/>
</dbReference>
<dbReference type="InterPro" id="IPR046373">
    <property type="entry name" value="Acyl-CoA_Oxase/DH_mid-dom_sf"/>
</dbReference>
<dbReference type="SUPFAM" id="SSF47203">
    <property type="entry name" value="Acyl-CoA dehydrogenase C-terminal domain-like"/>
    <property type="match status" value="1"/>
</dbReference>
<feature type="domain" description="Acyl-CoA dehydrogenase/oxidase C-terminal" evidence="6">
    <location>
        <begin position="240"/>
        <end position="372"/>
    </location>
</feature>
<proteinExistence type="inferred from homology"/>
<dbReference type="EMBL" id="PNYC01000006">
    <property type="protein sequence ID" value="PMS36718.1"/>
    <property type="molecule type" value="Genomic_DNA"/>
</dbReference>
<evidence type="ECO:0000256" key="5">
    <source>
        <dbReference type="ARBA" id="ARBA00023002"/>
    </source>
</evidence>
<evidence type="ECO:0000259" key="7">
    <source>
        <dbReference type="Pfam" id="PF02771"/>
    </source>
</evidence>
<evidence type="ECO:0000256" key="2">
    <source>
        <dbReference type="ARBA" id="ARBA00009347"/>
    </source>
</evidence>
<comment type="similarity">
    <text evidence="2">Belongs to the acyl-CoA dehydrogenase family.</text>
</comment>
<dbReference type="InterPro" id="IPR009075">
    <property type="entry name" value="AcylCo_DH/oxidase_C"/>
</dbReference>
<evidence type="ECO:0000256" key="3">
    <source>
        <dbReference type="ARBA" id="ARBA00022630"/>
    </source>
</evidence>